<accession>A0A327VR91</accession>
<dbReference type="Proteomes" id="UP000249819">
    <property type="component" value="Unassembled WGS sequence"/>
</dbReference>
<sequence>MESQNNQGKGLPKLSLNKETISRLNDEQMKNVIGGLVDADTSCGEGSCQSQQGASSCDKNSCNC</sequence>
<feature type="region of interest" description="Disordered" evidence="1">
    <location>
        <begin position="42"/>
        <end position="64"/>
    </location>
</feature>
<organism evidence="2 3">
    <name type="scientific">Chitinophaga dinghuensis</name>
    <dbReference type="NCBI Taxonomy" id="1539050"/>
    <lineage>
        <taxon>Bacteria</taxon>
        <taxon>Pseudomonadati</taxon>
        <taxon>Bacteroidota</taxon>
        <taxon>Chitinophagia</taxon>
        <taxon>Chitinophagales</taxon>
        <taxon>Chitinophagaceae</taxon>
        <taxon>Chitinophaga</taxon>
    </lineage>
</organism>
<protein>
    <submittedName>
        <fullName evidence="2">Natural product</fullName>
    </submittedName>
</protein>
<dbReference type="RefSeq" id="WP_111594324.1">
    <property type="nucleotide sequence ID" value="NZ_QLMA01000008.1"/>
</dbReference>
<dbReference type="InterPro" id="IPR026408">
    <property type="entry name" value="GG_sam_targ_CFB"/>
</dbReference>
<dbReference type="EMBL" id="QLMA01000008">
    <property type="protein sequence ID" value="RAJ76599.1"/>
    <property type="molecule type" value="Genomic_DNA"/>
</dbReference>
<name>A0A327VR91_9BACT</name>
<dbReference type="NCBIfam" id="NF038153">
    <property type="entry name" value="lant_leader_L1a"/>
    <property type="match status" value="1"/>
</dbReference>
<evidence type="ECO:0000313" key="2">
    <source>
        <dbReference type="EMBL" id="RAJ76599.1"/>
    </source>
</evidence>
<dbReference type="AlphaFoldDB" id="A0A327VR91"/>
<gene>
    <name evidence="2" type="ORF">CLV59_108118</name>
</gene>
<evidence type="ECO:0000313" key="3">
    <source>
        <dbReference type="Proteomes" id="UP000249819"/>
    </source>
</evidence>
<dbReference type="NCBIfam" id="TIGR04149">
    <property type="entry name" value="GG_sam_targ_CFB"/>
    <property type="match status" value="1"/>
</dbReference>
<feature type="compositionally biased region" description="Low complexity" evidence="1">
    <location>
        <begin position="42"/>
        <end position="57"/>
    </location>
</feature>
<reference evidence="2 3" key="1">
    <citation type="submission" date="2018-06" db="EMBL/GenBank/DDBJ databases">
        <title>Genomic Encyclopedia of Archaeal and Bacterial Type Strains, Phase II (KMG-II): from individual species to whole genera.</title>
        <authorList>
            <person name="Goeker M."/>
        </authorList>
    </citation>
    <scope>NUCLEOTIDE SEQUENCE [LARGE SCALE GENOMIC DNA]</scope>
    <source>
        <strain evidence="2 3">DSM 29821</strain>
    </source>
</reference>
<keyword evidence="3" id="KW-1185">Reference proteome</keyword>
<proteinExistence type="predicted"/>
<dbReference type="InterPro" id="IPR058238">
    <property type="entry name" value="Lant_leader_dom"/>
</dbReference>
<comment type="caution">
    <text evidence="2">The sequence shown here is derived from an EMBL/GenBank/DDBJ whole genome shotgun (WGS) entry which is preliminary data.</text>
</comment>
<evidence type="ECO:0000256" key="1">
    <source>
        <dbReference type="SAM" id="MobiDB-lite"/>
    </source>
</evidence>